<dbReference type="PANTHER" id="PTHR30041">
    <property type="entry name" value="ARSENATE REDUCTASE"/>
    <property type="match status" value="1"/>
</dbReference>
<dbReference type="KEGG" id="sale:EPH95_13105"/>
<evidence type="ECO:0000256" key="1">
    <source>
        <dbReference type="PROSITE-ProRule" id="PRU01282"/>
    </source>
</evidence>
<dbReference type="NCBIfam" id="TIGR01617">
    <property type="entry name" value="arsC_related"/>
    <property type="match status" value="1"/>
</dbReference>
<dbReference type="Pfam" id="PF03960">
    <property type="entry name" value="ArsC"/>
    <property type="match status" value="1"/>
</dbReference>
<dbReference type="EMBL" id="CP035485">
    <property type="protein sequence ID" value="QDI91999.1"/>
    <property type="molecule type" value="Genomic_DNA"/>
</dbReference>
<dbReference type="CDD" id="cd03032">
    <property type="entry name" value="ArsC_Spx"/>
    <property type="match status" value="1"/>
</dbReference>
<gene>
    <name evidence="2" type="ORF">EPH95_13105</name>
</gene>
<keyword evidence="3" id="KW-1185">Reference proteome</keyword>
<organism evidence="2 3">
    <name type="scientific">Salicibibacter halophilus</name>
    <dbReference type="NCBI Taxonomy" id="2502791"/>
    <lineage>
        <taxon>Bacteria</taxon>
        <taxon>Bacillati</taxon>
        <taxon>Bacillota</taxon>
        <taxon>Bacilli</taxon>
        <taxon>Bacillales</taxon>
        <taxon>Bacillaceae</taxon>
        <taxon>Salicibibacter</taxon>
    </lineage>
</organism>
<comment type="similarity">
    <text evidence="1">Belongs to the ArsC family.</text>
</comment>
<dbReference type="PROSITE" id="PS51353">
    <property type="entry name" value="ARSC"/>
    <property type="match status" value="1"/>
</dbReference>
<dbReference type="Gene3D" id="3.40.30.10">
    <property type="entry name" value="Glutaredoxin"/>
    <property type="match status" value="1"/>
</dbReference>
<dbReference type="InterPro" id="IPR006660">
    <property type="entry name" value="Arsenate_reductase-like"/>
</dbReference>
<dbReference type="PANTHER" id="PTHR30041:SF7">
    <property type="entry name" value="GLOBAL TRANSCRIPTIONAL REGULATOR SPX"/>
    <property type="match status" value="1"/>
</dbReference>
<dbReference type="InterPro" id="IPR006504">
    <property type="entry name" value="Tscrpt_reg_Spx/MgsR"/>
</dbReference>
<protein>
    <submittedName>
        <fullName evidence="2">Spx/MgsR family RNA polymerase-binding regulatory protein</fullName>
    </submittedName>
</protein>
<dbReference type="InterPro" id="IPR036249">
    <property type="entry name" value="Thioredoxin-like_sf"/>
</dbReference>
<dbReference type="NCBIfam" id="NF002459">
    <property type="entry name" value="PRK01655.1"/>
    <property type="match status" value="1"/>
</dbReference>
<dbReference type="AlphaFoldDB" id="A0A514LJG1"/>
<dbReference type="Proteomes" id="UP000319756">
    <property type="component" value="Chromosome"/>
</dbReference>
<dbReference type="RefSeq" id="WP_142090518.1">
    <property type="nucleotide sequence ID" value="NZ_CP035485.1"/>
</dbReference>
<reference evidence="3" key="1">
    <citation type="submission" date="2019-01" db="EMBL/GenBank/DDBJ databases">
        <title>Genomic analysis of Salicibibacter sp. NKC3-5.</title>
        <authorList>
            <person name="Oh Y.J."/>
        </authorList>
    </citation>
    <scope>NUCLEOTIDE SEQUENCE [LARGE SCALE GENOMIC DNA]</scope>
    <source>
        <strain evidence="3">NKC3-5</strain>
    </source>
</reference>
<name>A0A514LJG1_9BACI</name>
<dbReference type="SUPFAM" id="SSF52833">
    <property type="entry name" value="Thioredoxin-like"/>
    <property type="match status" value="1"/>
</dbReference>
<evidence type="ECO:0000313" key="3">
    <source>
        <dbReference type="Proteomes" id="UP000319756"/>
    </source>
</evidence>
<accession>A0A514LJG1</accession>
<sequence length="128" mass="15081">MITVYTSSSCLSCRKTKEWLREHRLPFREIDITKTKLTIDEVKHIFSLTENGIDDVISRQSKAFARLAIDMEDLSLHTLFHIICKHPTLLKRPIIMDDKQLLAGYHDEEIRRFLPRSVRNQLKEGIYV</sequence>
<dbReference type="OrthoDB" id="9794155at2"/>
<evidence type="ECO:0000313" key="2">
    <source>
        <dbReference type="EMBL" id="QDI91999.1"/>
    </source>
</evidence>
<proteinExistence type="inferred from homology"/>